<dbReference type="EMBL" id="JACOIK010000004">
    <property type="protein sequence ID" value="MBD1432694.1"/>
    <property type="molecule type" value="Genomic_DNA"/>
</dbReference>
<dbReference type="PANTHER" id="PTHR32305:SF15">
    <property type="entry name" value="PROTEIN RHSA-RELATED"/>
    <property type="match status" value="1"/>
</dbReference>
<reference evidence="1 2" key="1">
    <citation type="submission" date="2020-08" db="EMBL/GenBank/DDBJ databases">
        <title>Sphingobacterium sp. DN00404 isolated from aquaculture water.</title>
        <authorList>
            <person name="Zhang M."/>
        </authorList>
    </citation>
    <scope>NUCLEOTIDE SEQUENCE [LARGE SCALE GENOMIC DNA]</scope>
    <source>
        <strain evidence="1 2">DN00404</strain>
    </source>
</reference>
<dbReference type="InterPro" id="IPR022385">
    <property type="entry name" value="Rhs_assc_core"/>
</dbReference>
<protein>
    <submittedName>
        <fullName evidence="1">RHS repeat-associated core domain-containing protein</fullName>
    </submittedName>
</protein>
<organism evidence="1 2">
    <name type="scientific">Sphingobacterium micropteri</name>
    <dbReference type="NCBI Taxonomy" id="2763501"/>
    <lineage>
        <taxon>Bacteria</taxon>
        <taxon>Pseudomonadati</taxon>
        <taxon>Bacteroidota</taxon>
        <taxon>Sphingobacteriia</taxon>
        <taxon>Sphingobacteriales</taxon>
        <taxon>Sphingobacteriaceae</taxon>
        <taxon>Sphingobacterium</taxon>
    </lineage>
</organism>
<proteinExistence type="predicted"/>
<evidence type="ECO:0000313" key="2">
    <source>
        <dbReference type="Proteomes" id="UP000602759"/>
    </source>
</evidence>
<dbReference type="Proteomes" id="UP000602759">
    <property type="component" value="Unassembled WGS sequence"/>
</dbReference>
<dbReference type="Gene3D" id="2.180.10.10">
    <property type="entry name" value="RHS repeat-associated core"/>
    <property type="match status" value="1"/>
</dbReference>
<name>A0ABR7YN41_9SPHI</name>
<comment type="caution">
    <text evidence="1">The sequence shown here is derived from an EMBL/GenBank/DDBJ whole genome shotgun (WGS) entry which is preliminary data.</text>
</comment>
<gene>
    <name evidence="1" type="ORF">H8B06_07655</name>
</gene>
<keyword evidence="2" id="KW-1185">Reference proteome</keyword>
<accession>A0ABR7YN41</accession>
<dbReference type="RefSeq" id="WP_190993711.1">
    <property type="nucleotide sequence ID" value="NZ_JACOIK010000004.1"/>
</dbReference>
<dbReference type="PANTHER" id="PTHR32305">
    <property type="match status" value="1"/>
</dbReference>
<dbReference type="NCBIfam" id="TIGR03696">
    <property type="entry name" value="Rhs_assc_core"/>
    <property type="match status" value="1"/>
</dbReference>
<dbReference type="InterPro" id="IPR050708">
    <property type="entry name" value="T6SS_VgrG/RHS"/>
</dbReference>
<sequence length="92" mass="10660">MIQSAGIPSRYGYQGEYSEKDGETGWNNFYLRKYDPVIGRWLSTDPYGQYWSPYVGMGNNPVMRFDPDGGWDLIQTEDGMEAIQINQLTRYC</sequence>
<evidence type="ECO:0000313" key="1">
    <source>
        <dbReference type="EMBL" id="MBD1432694.1"/>
    </source>
</evidence>